<reference evidence="1" key="3">
    <citation type="submission" date="2019-06" db="EMBL/GenBank/DDBJ databases">
        <authorList>
            <person name="Poynton C."/>
            <person name="Hasenbein S."/>
            <person name="Benoit J.B."/>
            <person name="Sepulveda M.S."/>
            <person name="Poelchau M.F."/>
            <person name="Murali S.C."/>
            <person name="Chen S."/>
            <person name="Glastad K.M."/>
            <person name="Werren J.H."/>
            <person name="Vineis J.H."/>
            <person name="Bowen J.L."/>
            <person name="Friedrich M."/>
            <person name="Jones J."/>
            <person name="Robertson H.M."/>
            <person name="Feyereisen R."/>
            <person name="Mechler-Hickson A."/>
            <person name="Mathers N."/>
            <person name="Lee C.E."/>
            <person name="Colbourne J.K."/>
            <person name="Biales A."/>
            <person name="Johnston J.S."/>
            <person name="Wellborn G.A."/>
            <person name="Rosendale A.J."/>
            <person name="Cridge A.G."/>
            <person name="Munoz-Torres M.C."/>
            <person name="Bain P.A."/>
            <person name="Manny A.R."/>
            <person name="Major K.M."/>
            <person name="Lambert F.N."/>
            <person name="Vulpe C.D."/>
            <person name="Tuck P."/>
            <person name="Blalock B.J."/>
            <person name="Lin Y.-Y."/>
            <person name="Smith M.E."/>
            <person name="Ochoa-Acuna H."/>
            <person name="Chen M.-J.M."/>
            <person name="Childers C.P."/>
            <person name="Qu J."/>
            <person name="Dugan S."/>
            <person name="Lee S.L."/>
            <person name="Chao H."/>
            <person name="Dinh H."/>
            <person name="Han Y."/>
            <person name="Doddapaneni H."/>
            <person name="Worley K.C."/>
            <person name="Muzny D.M."/>
            <person name="Gibbs R.A."/>
            <person name="Richards S."/>
        </authorList>
    </citation>
    <scope>NUCLEOTIDE SEQUENCE</scope>
    <source>
        <strain evidence="1">HAZT.00-mixed</strain>
        <tissue evidence="1">Whole organism</tissue>
    </source>
</reference>
<protein>
    <submittedName>
        <fullName evidence="1">Uncharacterized protein</fullName>
    </submittedName>
</protein>
<reference evidence="1" key="1">
    <citation type="submission" date="2014-08" db="EMBL/GenBank/DDBJ databases">
        <authorList>
            <person name="Murali S."/>
            <person name="Richards S."/>
            <person name="Bandaranaike D."/>
            <person name="Bellair M."/>
            <person name="Blankenburg K."/>
            <person name="Chao H."/>
            <person name="Dinh H."/>
            <person name="Doddapaneni H."/>
            <person name="Dugan-Rocha S."/>
            <person name="Elkadiri S."/>
            <person name="Gnanaolivu R."/>
            <person name="Hughes D."/>
            <person name="Lee S."/>
            <person name="Li M."/>
            <person name="Ming W."/>
            <person name="Munidasa M."/>
            <person name="Muniz J."/>
            <person name="Nguyen L."/>
            <person name="Osuji N."/>
            <person name="Pu L.-L."/>
            <person name="Puazo M."/>
            <person name="Skinner E."/>
            <person name="Qu C."/>
            <person name="Quiroz J."/>
            <person name="Raj R."/>
            <person name="Weissenberger G."/>
            <person name="Xin Y."/>
            <person name="Zou X."/>
            <person name="Han Y."/>
            <person name="Worley K."/>
            <person name="Muzny D."/>
            <person name="Gibbs R."/>
        </authorList>
    </citation>
    <scope>NUCLEOTIDE SEQUENCE</scope>
    <source>
        <strain evidence="1">HAZT.00-mixed</strain>
        <tissue evidence="1">Whole organism</tissue>
    </source>
</reference>
<organism evidence="1">
    <name type="scientific">Hyalella azteca</name>
    <name type="common">Amphipod</name>
    <dbReference type="NCBI Taxonomy" id="294128"/>
    <lineage>
        <taxon>Eukaryota</taxon>
        <taxon>Metazoa</taxon>
        <taxon>Ecdysozoa</taxon>
        <taxon>Arthropoda</taxon>
        <taxon>Crustacea</taxon>
        <taxon>Multicrustacea</taxon>
        <taxon>Malacostraca</taxon>
        <taxon>Eumalacostraca</taxon>
        <taxon>Peracarida</taxon>
        <taxon>Amphipoda</taxon>
        <taxon>Senticaudata</taxon>
        <taxon>Talitrida</taxon>
        <taxon>Talitroidea</taxon>
        <taxon>Hyalellidae</taxon>
        <taxon>Hyalella</taxon>
    </lineage>
</organism>
<dbReference type="Proteomes" id="UP000711488">
    <property type="component" value="Unassembled WGS sequence"/>
</dbReference>
<proteinExistence type="predicted"/>
<dbReference type="Gene3D" id="3.30.450.20">
    <property type="entry name" value="PAS domain"/>
    <property type="match status" value="1"/>
</dbReference>
<name>A0A6A0H1Z4_HYAAZ</name>
<dbReference type="EMBL" id="JQDR03008774">
    <property type="protein sequence ID" value="KAA0196660.1"/>
    <property type="molecule type" value="Genomic_DNA"/>
</dbReference>
<evidence type="ECO:0000313" key="1">
    <source>
        <dbReference type="EMBL" id="KAA0196660.1"/>
    </source>
</evidence>
<dbReference type="AlphaFoldDB" id="A0A6A0H1Z4"/>
<dbReference type="OrthoDB" id="2129233at2759"/>
<dbReference type="Pfam" id="PF22673">
    <property type="entry name" value="MCP-like_PDC_1"/>
    <property type="match status" value="1"/>
</dbReference>
<accession>A0A6A0H1Z4</accession>
<comment type="caution">
    <text evidence="1">The sequence shown here is derived from an EMBL/GenBank/DDBJ whole genome shotgun (WGS) entry which is preliminary data.</text>
</comment>
<sequence>MTMFRNITVPVNGQIRSEPQMSAHDIKGEKSRYIYVNLAIIQEIRGYLSFSGNQTSPTDQMEDEILSVRYEDGIWSEPYFDCGGGNIWMLTYTVPFFGYHAGKYHFK</sequence>
<gene>
    <name evidence="1" type="ORF">HAZT_HAZT004301</name>
</gene>
<reference evidence="1" key="2">
    <citation type="journal article" date="2018" name="Environ. Sci. Technol.">
        <title>The Toxicogenome of Hyalella azteca: A Model for Sediment Ecotoxicology and Evolutionary Toxicology.</title>
        <authorList>
            <person name="Poynton H.C."/>
            <person name="Hasenbein S."/>
            <person name="Benoit J.B."/>
            <person name="Sepulveda M.S."/>
            <person name="Poelchau M.F."/>
            <person name="Hughes D.S.T."/>
            <person name="Murali S.C."/>
            <person name="Chen S."/>
            <person name="Glastad K.M."/>
            <person name="Goodisman M.A.D."/>
            <person name="Werren J.H."/>
            <person name="Vineis J.H."/>
            <person name="Bowen J.L."/>
            <person name="Friedrich M."/>
            <person name="Jones J."/>
            <person name="Robertson H.M."/>
            <person name="Feyereisen R."/>
            <person name="Mechler-Hickson A."/>
            <person name="Mathers N."/>
            <person name="Lee C.E."/>
            <person name="Colbourne J.K."/>
            <person name="Biales A."/>
            <person name="Johnston J.S."/>
            <person name="Wellborn G.A."/>
            <person name="Rosendale A.J."/>
            <person name="Cridge A.G."/>
            <person name="Munoz-Torres M.C."/>
            <person name="Bain P.A."/>
            <person name="Manny A.R."/>
            <person name="Major K.M."/>
            <person name="Lambert F.N."/>
            <person name="Vulpe C.D."/>
            <person name="Tuck P."/>
            <person name="Blalock B.J."/>
            <person name="Lin Y.Y."/>
            <person name="Smith M.E."/>
            <person name="Ochoa-Acuna H."/>
            <person name="Chen M.M."/>
            <person name="Childers C.P."/>
            <person name="Qu J."/>
            <person name="Dugan S."/>
            <person name="Lee S.L."/>
            <person name="Chao H."/>
            <person name="Dinh H."/>
            <person name="Han Y."/>
            <person name="Doddapaneni H."/>
            <person name="Worley K.C."/>
            <person name="Muzny D.M."/>
            <person name="Gibbs R.A."/>
            <person name="Richards S."/>
        </authorList>
    </citation>
    <scope>NUCLEOTIDE SEQUENCE</scope>
    <source>
        <strain evidence="1">HAZT.00-mixed</strain>
        <tissue evidence="1">Whole organism</tissue>
    </source>
</reference>